<feature type="transmembrane region" description="Helical" evidence="1">
    <location>
        <begin position="49"/>
        <end position="68"/>
    </location>
</feature>
<keyword evidence="1" id="KW-0472">Membrane</keyword>
<sequence>MVLRVSKPANGTCRSCLCLSPLASVQPLPSLLHTFVTSRYRIRAVMGDLVTGVVTVAVIGYGFGVLMAKLRHCPDQILKSRSGVDKTRSPALLCVVLA</sequence>
<gene>
    <name evidence="2" type="ORF">E2C01_012107</name>
</gene>
<dbReference type="EMBL" id="VSRR010000748">
    <property type="protein sequence ID" value="MPC19196.1"/>
    <property type="molecule type" value="Genomic_DNA"/>
</dbReference>
<comment type="caution">
    <text evidence="2">The sequence shown here is derived from an EMBL/GenBank/DDBJ whole genome shotgun (WGS) entry which is preliminary data.</text>
</comment>
<keyword evidence="3" id="KW-1185">Reference proteome</keyword>
<dbReference type="Proteomes" id="UP000324222">
    <property type="component" value="Unassembled WGS sequence"/>
</dbReference>
<evidence type="ECO:0000256" key="1">
    <source>
        <dbReference type="SAM" id="Phobius"/>
    </source>
</evidence>
<reference evidence="2 3" key="1">
    <citation type="submission" date="2019-05" db="EMBL/GenBank/DDBJ databases">
        <title>Another draft genome of Portunus trituberculatus and its Hox gene families provides insights of decapod evolution.</title>
        <authorList>
            <person name="Jeong J.-H."/>
            <person name="Song I."/>
            <person name="Kim S."/>
            <person name="Choi T."/>
            <person name="Kim D."/>
            <person name="Ryu S."/>
            <person name="Kim W."/>
        </authorList>
    </citation>
    <scope>NUCLEOTIDE SEQUENCE [LARGE SCALE GENOMIC DNA]</scope>
    <source>
        <tissue evidence="2">Muscle</tissue>
    </source>
</reference>
<keyword evidence="1" id="KW-0812">Transmembrane</keyword>
<dbReference type="AlphaFoldDB" id="A0A5B7DDM8"/>
<name>A0A5B7DDM8_PORTR</name>
<organism evidence="2 3">
    <name type="scientific">Portunus trituberculatus</name>
    <name type="common">Swimming crab</name>
    <name type="synonym">Neptunus trituberculatus</name>
    <dbReference type="NCBI Taxonomy" id="210409"/>
    <lineage>
        <taxon>Eukaryota</taxon>
        <taxon>Metazoa</taxon>
        <taxon>Ecdysozoa</taxon>
        <taxon>Arthropoda</taxon>
        <taxon>Crustacea</taxon>
        <taxon>Multicrustacea</taxon>
        <taxon>Malacostraca</taxon>
        <taxon>Eumalacostraca</taxon>
        <taxon>Eucarida</taxon>
        <taxon>Decapoda</taxon>
        <taxon>Pleocyemata</taxon>
        <taxon>Brachyura</taxon>
        <taxon>Eubrachyura</taxon>
        <taxon>Portunoidea</taxon>
        <taxon>Portunidae</taxon>
        <taxon>Portuninae</taxon>
        <taxon>Portunus</taxon>
    </lineage>
</organism>
<evidence type="ECO:0000313" key="2">
    <source>
        <dbReference type="EMBL" id="MPC19196.1"/>
    </source>
</evidence>
<evidence type="ECO:0000313" key="3">
    <source>
        <dbReference type="Proteomes" id="UP000324222"/>
    </source>
</evidence>
<keyword evidence="1" id="KW-1133">Transmembrane helix</keyword>
<accession>A0A5B7DDM8</accession>
<protein>
    <submittedName>
        <fullName evidence="2">Uncharacterized protein</fullName>
    </submittedName>
</protein>
<proteinExistence type="predicted"/>